<keyword evidence="2" id="KW-0812">Transmembrane</keyword>
<comment type="caution">
    <text evidence="3">The sequence shown here is derived from an EMBL/GenBank/DDBJ whole genome shotgun (WGS) entry which is preliminary data.</text>
</comment>
<proteinExistence type="predicted"/>
<dbReference type="Gene3D" id="3.40.50.2000">
    <property type="entry name" value="Glycogen Phosphorylase B"/>
    <property type="match status" value="1"/>
</dbReference>
<reference evidence="4" key="1">
    <citation type="journal article" date="2019" name="Int. J. Syst. Evol. Microbiol.">
        <title>The Global Catalogue of Microorganisms (GCM) 10K type strain sequencing project: providing services to taxonomists for standard genome sequencing and annotation.</title>
        <authorList>
            <consortium name="The Broad Institute Genomics Platform"/>
            <consortium name="The Broad Institute Genome Sequencing Center for Infectious Disease"/>
            <person name="Wu L."/>
            <person name="Ma J."/>
        </authorList>
    </citation>
    <scope>NUCLEOTIDE SEQUENCE [LARGE SCALE GENOMIC DNA]</scope>
    <source>
        <strain evidence="4">CGMCC 1.6774</strain>
    </source>
</reference>
<dbReference type="SUPFAM" id="SSF53756">
    <property type="entry name" value="UDP-Glycosyltransferase/glycogen phosphorylase"/>
    <property type="match status" value="1"/>
</dbReference>
<keyword evidence="2" id="KW-0472">Membrane</keyword>
<evidence type="ECO:0000313" key="4">
    <source>
        <dbReference type="Proteomes" id="UP001597314"/>
    </source>
</evidence>
<evidence type="ECO:0000256" key="2">
    <source>
        <dbReference type="SAM" id="Phobius"/>
    </source>
</evidence>
<dbReference type="PANTHER" id="PTHR46401">
    <property type="entry name" value="GLYCOSYLTRANSFERASE WBBK-RELATED"/>
    <property type="match status" value="1"/>
</dbReference>
<keyword evidence="1" id="KW-0808">Transferase</keyword>
<feature type="transmembrane region" description="Helical" evidence="2">
    <location>
        <begin position="121"/>
        <end position="144"/>
    </location>
</feature>
<organism evidence="3 4">
    <name type="scientific">Rhodoplanes azumiensis</name>
    <dbReference type="NCBI Taxonomy" id="1897628"/>
    <lineage>
        <taxon>Bacteria</taxon>
        <taxon>Pseudomonadati</taxon>
        <taxon>Pseudomonadota</taxon>
        <taxon>Alphaproteobacteria</taxon>
        <taxon>Hyphomicrobiales</taxon>
        <taxon>Nitrobacteraceae</taxon>
        <taxon>Rhodoplanes</taxon>
    </lineage>
</organism>
<evidence type="ECO:0000313" key="3">
    <source>
        <dbReference type="EMBL" id="MFD2183772.1"/>
    </source>
</evidence>
<keyword evidence="2" id="KW-1133">Transmembrane helix</keyword>
<accession>A0ABW5ANY3</accession>
<keyword evidence="4" id="KW-1185">Reference proteome</keyword>
<protein>
    <submittedName>
        <fullName evidence="3">Glycosyltransferase family 4 protein</fullName>
    </submittedName>
</protein>
<name>A0ABW5ANY3_9BRAD</name>
<gene>
    <name evidence="3" type="ORF">ACFSOX_16580</name>
</gene>
<dbReference type="PANTHER" id="PTHR46401:SF2">
    <property type="entry name" value="GLYCOSYLTRANSFERASE WBBK-RELATED"/>
    <property type="match status" value="1"/>
</dbReference>
<dbReference type="Pfam" id="PF13692">
    <property type="entry name" value="Glyco_trans_1_4"/>
    <property type="match status" value="1"/>
</dbReference>
<evidence type="ECO:0000256" key="1">
    <source>
        <dbReference type="ARBA" id="ARBA00022679"/>
    </source>
</evidence>
<dbReference type="Proteomes" id="UP001597314">
    <property type="component" value="Unassembled WGS sequence"/>
</dbReference>
<dbReference type="EMBL" id="JBHUIW010000020">
    <property type="protein sequence ID" value="MFD2183772.1"/>
    <property type="molecule type" value="Genomic_DNA"/>
</dbReference>
<sequence>MSPLPSSPPPLFVDLTTAFQERGRIAHGTVRVERELVGALAERAIAGRDDLRFCRFDPAAHRFVAVTAEEALAVARAATEPERRRTLRPAWRSHPLLQLGRRLERFVRTEIRDRFRRRRRAVVAAVAPIAGAAEIFPAGAWLLLPGELQRQDFAYLIALRRRLGLRLATVFYDLLGTLPPGDPRIDDPDAADIPSSEFILRHAALVLSISQFSADTLAAHAAQRGMAMPPLSVIRLGHRLGPPEPDLPPVDGLPSGGYVLTVGDVTGRKNHRLLTDIWGTLARARAGRVPPLVIAGRIGRDGAPLVAAVTADRDAAPVVRFLSNVDDRQLRWLYANCRFTVFPSISEGFGLPVVESQALGKACLASTATAIPEASQGAALHLDPTDVAAWRRAIETLLDDDAALARAEATIAEKFRLVGWDDTAADVLAATDAARAADPSQAVVRPAP</sequence>
<dbReference type="CDD" id="cd03809">
    <property type="entry name" value="GT4_MtfB-like"/>
    <property type="match status" value="1"/>
</dbReference>
<dbReference type="RefSeq" id="WP_378478921.1">
    <property type="nucleotide sequence ID" value="NZ_JBHUIW010000020.1"/>
</dbReference>